<dbReference type="PANTHER" id="PTHR30390:SF6">
    <property type="entry name" value="DNAA INITIATOR-ASSOCIATING PROTEIN DIAA"/>
    <property type="match status" value="1"/>
</dbReference>
<organism evidence="2 3">
    <name type="scientific">Candidatus Wildermuthbacteria bacterium RIFCSPHIGHO2_02_FULL_47_17</name>
    <dbReference type="NCBI Taxonomy" id="1802452"/>
    <lineage>
        <taxon>Bacteria</taxon>
        <taxon>Candidatus Wildermuthiibacteriota</taxon>
    </lineage>
</organism>
<dbReference type="PANTHER" id="PTHR30390">
    <property type="entry name" value="SEDOHEPTULOSE 7-PHOSPHATE ISOMERASE / DNAA INITIATOR-ASSOCIATING FACTOR FOR REPLICATION INITIATION"/>
    <property type="match status" value="1"/>
</dbReference>
<sequence length="200" mass="21928">MNLRDDINTHLKEAEQIAQTIDREQIEKTIEILQGVRKQGGRLFFVGVGGSAANASHAASDFRLTCNIEAYAPLDHVAQLTALTNDHGWESTFILALESSRLNNKDAIFVLSVGGGSEHTSKNLVLAMDHAKKVGAKILGIVSRDGGMTKKMADACILVPVVHEERITPHAEGWQVVLIHLLVNALKEREYRWEGLTKGV</sequence>
<feature type="domain" description="SIS" evidence="1">
    <location>
        <begin position="32"/>
        <end position="196"/>
    </location>
</feature>
<dbReference type="GO" id="GO:0016853">
    <property type="term" value="F:isomerase activity"/>
    <property type="evidence" value="ECO:0007669"/>
    <property type="project" value="UniProtKB-KW"/>
</dbReference>
<dbReference type="PROSITE" id="PS51464">
    <property type="entry name" value="SIS"/>
    <property type="match status" value="1"/>
</dbReference>
<dbReference type="InterPro" id="IPR050099">
    <property type="entry name" value="SIS_GmhA/DiaA_subfam"/>
</dbReference>
<comment type="caution">
    <text evidence="2">The sequence shown here is derived from an EMBL/GenBank/DDBJ whole genome shotgun (WGS) entry which is preliminary data.</text>
</comment>
<dbReference type="Pfam" id="PF13580">
    <property type="entry name" value="SIS_2"/>
    <property type="match status" value="1"/>
</dbReference>
<accession>A0A1G2R486</accession>
<evidence type="ECO:0000313" key="3">
    <source>
        <dbReference type="Proteomes" id="UP000179258"/>
    </source>
</evidence>
<dbReference type="SUPFAM" id="SSF53697">
    <property type="entry name" value="SIS domain"/>
    <property type="match status" value="1"/>
</dbReference>
<dbReference type="Gene3D" id="3.40.50.10490">
    <property type="entry name" value="Glucose-6-phosphate isomerase like protein, domain 1"/>
    <property type="match status" value="1"/>
</dbReference>
<reference evidence="2 3" key="1">
    <citation type="journal article" date="2016" name="Nat. Commun.">
        <title>Thousands of microbial genomes shed light on interconnected biogeochemical processes in an aquifer system.</title>
        <authorList>
            <person name="Anantharaman K."/>
            <person name="Brown C.T."/>
            <person name="Hug L.A."/>
            <person name="Sharon I."/>
            <person name="Castelle C.J."/>
            <person name="Probst A.J."/>
            <person name="Thomas B.C."/>
            <person name="Singh A."/>
            <person name="Wilkins M.J."/>
            <person name="Karaoz U."/>
            <person name="Brodie E.L."/>
            <person name="Williams K.H."/>
            <person name="Hubbard S.S."/>
            <person name="Banfield J.F."/>
        </authorList>
    </citation>
    <scope>NUCLEOTIDE SEQUENCE [LARGE SCALE GENOMIC DNA]</scope>
</reference>
<dbReference type="AlphaFoldDB" id="A0A1G2R486"/>
<dbReference type="InterPro" id="IPR001347">
    <property type="entry name" value="SIS_dom"/>
</dbReference>
<proteinExistence type="predicted"/>
<dbReference type="InterPro" id="IPR046348">
    <property type="entry name" value="SIS_dom_sf"/>
</dbReference>
<name>A0A1G2R486_9BACT</name>
<dbReference type="EMBL" id="MHTX01000049">
    <property type="protein sequence ID" value="OHA66901.1"/>
    <property type="molecule type" value="Genomic_DNA"/>
</dbReference>
<evidence type="ECO:0000259" key="1">
    <source>
        <dbReference type="PROSITE" id="PS51464"/>
    </source>
</evidence>
<gene>
    <name evidence="2" type="ORF">A3D59_04675</name>
</gene>
<dbReference type="GO" id="GO:0097367">
    <property type="term" value="F:carbohydrate derivative binding"/>
    <property type="evidence" value="ECO:0007669"/>
    <property type="project" value="InterPro"/>
</dbReference>
<evidence type="ECO:0000313" key="2">
    <source>
        <dbReference type="EMBL" id="OHA66901.1"/>
    </source>
</evidence>
<keyword evidence="2" id="KW-0413">Isomerase</keyword>
<dbReference type="Proteomes" id="UP000179258">
    <property type="component" value="Unassembled WGS sequence"/>
</dbReference>
<protein>
    <submittedName>
        <fullName evidence="2">Sugar isomerase</fullName>
    </submittedName>
</protein>
<dbReference type="GO" id="GO:1901135">
    <property type="term" value="P:carbohydrate derivative metabolic process"/>
    <property type="evidence" value="ECO:0007669"/>
    <property type="project" value="InterPro"/>
</dbReference>